<feature type="active site" evidence="4">
    <location>
        <position position="220"/>
    </location>
</feature>
<evidence type="ECO:0000313" key="9">
    <source>
        <dbReference type="Proteomes" id="UP000604046"/>
    </source>
</evidence>
<dbReference type="InterPro" id="IPR001525">
    <property type="entry name" value="C5_MeTfrase"/>
</dbReference>
<evidence type="ECO:0000256" key="2">
    <source>
        <dbReference type="ARBA" id="ARBA00022679"/>
    </source>
</evidence>
<dbReference type="GO" id="GO:0003886">
    <property type="term" value="F:DNA (cytosine-5-)-methyltransferase activity"/>
    <property type="evidence" value="ECO:0007669"/>
    <property type="project" value="UniProtKB-EC"/>
</dbReference>
<protein>
    <recommendedName>
        <fullName evidence="6">Cytosine-specific methyltransferase</fullName>
        <ecNumber evidence="6">2.1.1.37</ecNumber>
    </recommendedName>
</protein>
<evidence type="ECO:0000313" key="8">
    <source>
        <dbReference type="EMBL" id="CAE7402846.1"/>
    </source>
</evidence>
<dbReference type="Pfam" id="PF00145">
    <property type="entry name" value="DNA_methylase"/>
    <property type="match status" value="1"/>
</dbReference>
<keyword evidence="3 4" id="KW-0949">S-adenosyl-L-methionine</keyword>
<dbReference type="InterPro" id="IPR018117">
    <property type="entry name" value="C5_DNA_meth_AS"/>
</dbReference>
<comment type="catalytic activity">
    <reaction evidence="6">
        <text>a 2'-deoxycytidine in DNA + S-adenosyl-L-methionine = a 5-methyl-2'-deoxycytidine in DNA + S-adenosyl-L-homocysteine + H(+)</text>
        <dbReference type="Rhea" id="RHEA:13681"/>
        <dbReference type="Rhea" id="RHEA-COMP:11369"/>
        <dbReference type="Rhea" id="RHEA-COMP:11370"/>
        <dbReference type="ChEBI" id="CHEBI:15378"/>
        <dbReference type="ChEBI" id="CHEBI:57856"/>
        <dbReference type="ChEBI" id="CHEBI:59789"/>
        <dbReference type="ChEBI" id="CHEBI:85452"/>
        <dbReference type="ChEBI" id="CHEBI:85454"/>
        <dbReference type="EC" id="2.1.1.37"/>
    </reaction>
</comment>
<feature type="region of interest" description="Disordered" evidence="7">
    <location>
        <begin position="108"/>
        <end position="135"/>
    </location>
</feature>
<keyword evidence="2 4" id="KW-0808">Transferase</keyword>
<dbReference type="EC" id="2.1.1.37" evidence="6"/>
<dbReference type="InterPro" id="IPR029063">
    <property type="entry name" value="SAM-dependent_MTases_sf"/>
</dbReference>
<feature type="compositionally biased region" description="Low complexity" evidence="7">
    <location>
        <begin position="121"/>
        <end position="133"/>
    </location>
</feature>
<evidence type="ECO:0000256" key="5">
    <source>
        <dbReference type="RuleBase" id="RU000416"/>
    </source>
</evidence>
<dbReference type="PANTHER" id="PTHR46098:SF1">
    <property type="entry name" value="TRNA (CYTOSINE(38)-C(5))-METHYLTRANSFERASE"/>
    <property type="match status" value="1"/>
</dbReference>
<dbReference type="OrthoDB" id="414133at2759"/>
<reference evidence="8" key="1">
    <citation type="submission" date="2021-02" db="EMBL/GenBank/DDBJ databases">
        <authorList>
            <person name="Dougan E. K."/>
            <person name="Rhodes N."/>
            <person name="Thang M."/>
            <person name="Chan C."/>
        </authorList>
    </citation>
    <scope>NUCLEOTIDE SEQUENCE</scope>
</reference>
<dbReference type="PRINTS" id="PR00105">
    <property type="entry name" value="C5METTRFRASE"/>
</dbReference>
<dbReference type="Gene3D" id="3.90.120.10">
    <property type="entry name" value="DNA Methylase, subunit A, domain 2"/>
    <property type="match status" value="1"/>
</dbReference>
<dbReference type="PANTHER" id="PTHR46098">
    <property type="entry name" value="TRNA (CYTOSINE(38)-C(5))-METHYLTRANSFERASE"/>
    <property type="match status" value="1"/>
</dbReference>
<dbReference type="EMBL" id="CAJNDS010002268">
    <property type="protein sequence ID" value="CAE7402846.1"/>
    <property type="molecule type" value="Genomic_DNA"/>
</dbReference>
<organism evidence="8 9">
    <name type="scientific">Symbiodinium natans</name>
    <dbReference type="NCBI Taxonomy" id="878477"/>
    <lineage>
        <taxon>Eukaryota</taxon>
        <taxon>Sar</taxon>
        <taxon>Alveolata</taxon>
        <taxon>Dinophyceae</taxon>
        <taxon>Suessiales</taxon>
        <taxon>Symbiodiniaceae</taxon>
        <taxon>Symbiodinium</taxon>
    </lineage>
</organism>
<keyword evidence="9" id="KW-1185">Reference proteome</keyword>
<sequence>MGNSLGFGHAACFAVAFDGVRRAHRKGSSAETCSLCSLVVPANLTEAVYTALAEADCIPRRWHPEGRDGISIQEMSEKRRLVPLLAGAHNRLPSLVSALLSEGRAQLLWQPSQPPPKPSKSRSSPTPAPRTVPRGVQNVECLSPKASSFTFAELFAGIGGFRLGLESVGGRCVFASEIEPFTRELYTLNFGHTPEVVGDIRMIQDSEIPSHDMLVGGFPCQPFSALGAQPGLGDPGGDGWLFRQVVRVLQVSKSPLFLLENVPGLAQCDDGRALQTIKRELSEAGGGYDVFLKTVNARHMTAQSRKRIFFLGFRRDVSDVARKKKGSEGSEGFEMLALVDLQLRAQEIFETEEDLEAKGLLEHLTISKEQFRKLQDCKKWSRRGGMTDTLAWGDKVCSTLVAHYGTSISRGTSQLVPRPAPHLPRRFSPRECARLMGFPEWFELSQLAEGESPAWLRAHYKMFGNSVCPPIVAALAGDMLDHAQLPWCSDPAWGRLGRSAALRLALHSLPATSRQKLLQVLHASWADSSK</sequence>
<evidence type="ECO:0000256" key="1">
    <source>
        <dbReference type="ARBA" id="ARBA00022603"/>
    </source>
</evidence>
<proteinExistence type="inferred from homology"/>
<dbReference type="NCBIfam" id="TIGR00675">
    <property type="entry name" value="dcm"/>
    <property type="match status" value="1"/>
</dbReference>
<dbReference type="GO" id="GO:0032259">
    <property type="term" value="P:methylation"/>
    <property type="evidence" value="ECO:0007669"/>
    <property type="project" value="UniProtKB-KW"/>
</dbReference>
<dbReference type="PROSITE" id="PS00094">
    <property type="entry name" value="C5_MTASE_1"/>
    <property type="match status" value="1"/>
</dbReference>
<dbReference type="Proteomes" id="UP000604046">
    <property type="component" value="Unassembled WGS sequence"/>
</dbReference>
<dbReference type="Gene3D" id="3.40.50.150">
    <property type="entry name" value="Vaccinia Virus protein VP39"/>
    <property type="match status" value="1"/>
</dbReference>
<evidence type="ECO:0000256" key="4">
    <source>
        <dbReference type="PROSITE-ProRule" id="PRU01016"/>
    </source>
</evidence>
<keyword evidence="1 4" id="KW-0489">Methyltransferase</keyword>
<accession>A0A812QT35</accession>
<name>A0A812QT35_9DINO</name>
<evidence type="ECO:0000256" key="7">
    <source>
        <dbReference type="SAM" id="MobiDB-lite"/>
    </source>
</evidence>
<evidence type="ECO:0000256" key="6">
    <source>
        <dbReference type="RuleBase" id="RU000417"/>
    </source>
</evidence>
<gene>
    <name evidence="8" type="primary">mspIM</name>
    <name evidence="8" type="ORF">SNAT2548_LOCUS21921</name>
</gene>
<evidence type="ECO:0000256" key="3">
    <source>
        <dbReference type="ARBA" id="ARBA00022691"/>
    </source>
</evidence>
<comment type="caution">
    <text evidence="8">The sequence shown here is derived from an EMBL/GenBank/DDBJ whole genome shotgun (WGS) entry which is preliminary data.</text>
</comment>
<dbReference type="SUPFAM" id="SSF53335">
    <property type="entry name" value="S-adenosyl-L-methionine-dependent methyltransferases"/>
    <property type="match status" value="1"/>
</dbReference>
<dbReference type="AlphaFoldDB" id="A0A812QT35"/>
<dbReference type="InterPro" id="IPR050750">
    <property type="entry name" value="C5-MTase"/>
</dbReference>
<comment type="similarity">
    <text evidence="4 5">Belongs to the class I-like SAM-binding methyltransferase superfamily. C5-methyltransferase family.</text>
</comment>
<dbReference type="PROSITE" id="PS51679">
    <property type="entry name" value="SAM_MT_C5"/>
    <property type="match status" value="1"/>
</dbReference>